<evidence type="ECO:0000313" key="12">
    <source>
        <dbReference type="Proteomes" id="UP000009169"/>
    </source>
</evidence>
<dbReference type="InterPro" id="IPR038765">
    <property type="entry name" value="Papain-like_cys_pep_sf"/>
</dbReference>
<keyword evidence="9" id="KW-1133">Transmembrane helix</keyword>
<sequence>MNSYPGYHYPPRQRSSIRGNHHDPPSRHAGDRTSLIYALVSLASVYFLLCTFGLSPYFFPRLIWKIVVYWTPSRLVAALDKDKTQKSSASGETYTGYRNLYEKGQAMQRIIGHTTTSIIPLLPRSRAYTSLSSVLLGSNDVYPAGLGNWNNSCYQNSIIQGLASLRSVREFLGLNIQNLGHRHPLSTHIALRVIIDKLNDPENAGQKLWLPAELKSMCSWQQQDAQEYFSIIADQVDKEIRGASKGITSDIGLKTARQDGQRAEVTLPSPPLTEDGQVTPDEPDTDRSCVPYCSPLEGLLAQRVGCMECGWTDGLSLIPFNCLTVSLGKKWEYDIRECLDDYTSLETIEGVECAKCTLQRTQAQLEQLLGKIDPVEESQEETDSGKLNEALRRNAESRLNAVLESLQNDDFSEKTLKEKCHISARNHVASTKSKQAVIARPPKSLIIHVNRSVFDEMTGTLRKNYADVRFPKSLDLDEWCLGTMPTNGDSKEEVVETWGINPSESMLPRPESEINSFDRRYELRAVITHHGRHENGHYICYRKYPVELFPVEVTQPIVEADGVKEKKEHWFRLSDEDVTLVSESSVLAQGGVFMLCYELIGSSPEISRGISQAVPSRDTKSISESPVTEDGIPLGEVPRRPGSTSESRTDETDWSRRTNTDSISSHTSNLSEDSSQSSIGINEEPAIDNEPQKLATPMKTSKGPNIGSHENPGASSVPQLIKAL</sequence>
<dbReference type="AlphaFoldDB" id="F2Q0D8"/>
<dbReference type="PANTHER" id="PTHR24006">
    <property type="entry name" value="UBIQUITIN CARBOXYL-TERMINAL HYDROLASE"/>
    <property type="match status" value="1"/>
</dbReference>
<feature type="compositionally biased region" description="Basic and acidic residues" evidence="8">
    <location>
        <begin position="647"/>
        <end position="659"/>
    </location>
</feature>
<dbReference type="VEuPathDB" id="FungiDB:TEQG_06477"/>
<dbReference type="GO" id="GO:0005634">
    <property type="term" value="C:nucleus"/>
    <property type="evidence" value="ECO:0007669"/>
    <property type="project" value="TreeGrafter"/>
</dbReference>
<dbReference type="GO" id="GO:0005829">
    <property type="term" value="C:cytosol"/>
    <property type="evidence" value="ECO:0007669"/>
    <property type="project" value="TreeGrafter"/>
</dbReference>
<dbReference type="EC" id="3.4.19.12" evidence="3"/>
<feature type="region of interest" description="Disordered" evidence="8">
    <location>
        <begin position="1"/>
        <end position="28"/>
    </location>
</feature>
<name>F2Q0D8_TRIEC</name>
<dbReference type="InterPro" id="IPR018200">
    <property type="entry name" value="USP_CS"/>
</dbReference>
<evidence type="ECO:0000256" key="9">
    <source>
        <dbReference type="SAM" id="Phobius"/>
    </source>
</evidence>
<feature type="transmembrane region" description="Helical" evidence="9">
    <location>
        <begin position="35"/>
        <end position="59"/>
    </location>
</feature>
<dbReference type="Pfam" id="PF00443">
    <property type="entry name" value="UCH"/>
    <property type="match status" value="1"/>
</dbReference>
<dbReference type="PROSITE" id="PS00973">
    <property type="entry name" value="USP_2"/>
    <property type="match status" value="1"/>
</dbReference>
<protein>
    <recommendedName>
        <fullName evidence="3">ubiquitinyl hydrolase 1</fullName>
        <ecNumber evidence="3">3.4.19.12</ecNumber>
    </recommendedName>
</protein>
<dbReference type="InterPro" id="IPR001394">
    <property type="entry name" value="Peptidase_C19_UCH"/>
</dbReference>
<dbReference type="GO" id="GO:0016579">
    <property type="term" value="P:protein deubiquitination"/>
    <property type="evidence" value="ECO:0007669"/>
    <property type="project" value="InterPro"/>
</dbReference>
<proteinExistence type="inferred from homology"/>
<feature type="domain" description="USP" evidence="10">
    <location>
        <begin position="144"/>
        <end position="600"/>
    </location>
</feature>
<evidence type="ECO:0000256" key="6">
    <source>
        <dbReference type="ARBA" id="ARBA00022801"/>
    </source>
</evidence>
<keyword evidence="6" id="KW-0378">Hydrolase</keyword>
<evidence type="ECO:0000256" key="2">
    <source>
        <dbReference type="ARBA" id="ARBA00009085"/>
    </source>
</evidence>
<keyword evidence="9" id="KW-0812">Transmembrane</keyword>
<dbReference type="PANTHER" id="PTHR24006:SF888">
    <property type="entry name" value="UBIQUITIN CARBOXYL-TERMINAL HYDROLASE 30"/>
    <property type="match status" value="1"/>
</dbReference>
<dbReference type="Proteomes" id="UP000009169">
    <property type="component" value="Unassembled WGS sequence"/>
</dbReference>
<dbReference type="eggNOG" id="KOG1867">
    <property type="taxonomic scope" value="Eukaryota"/>
</dbReference>
<dbReference type="SUPFAM" id="SSF54001">
    <property type="entry name" value="Cysteine proteinases"/>
    <property type="match status" value="1"/>
</dbReference>
<evidence type="ECO:0000256" key="1">
    <source>
        <dbReference type="ARBA" id="ARBA00000707"/>
    </source>
</evidence>
<dbReference type="InterPro" id="IPR050164">
    <property type="entry name" value="Peptidase_C19"/>
</dbReference>
<feature type="region of interest" description="Disordered" evidence="8">
    <location>
        <begin position="258"/>
        <end position="286"/>
    </location>
</feature>
<evidence type="ECO:0000256" key="4">
    <source>
        <dbReference type="ARBA" id="ARBA00022670"/>
    </source>
</evidence>
<dbReference type="EMBL" id="DS995762">
    <property type="protein sequence ID" value="EGE07563.1"/>
    <property type="molecule type" value="Genomic_DNA"/>
</dbReference>
<evidence type="ECO:0000256" key="3">
    <source>
        <dbReference type="ARBA" id="ARBA00012759"/>
    </source>
</evidence>
<dbReference type="OrthoDB" id="2020758at2759"/>
<dbReference type="GO" id="GO:0004843">
    <property type="term" value="F:cysteine-type deubiquitinase activity"/>
    <property type="evidence" value="ECO:0007669"/>
    <property type="project" value="UniProtKB-EC"/>
</dbReference>
<keyword evidence="5" id="KW-0833">Ubl conjugation pathway</keyword>
<evidence type="ECO:0000256" key="7">
    <source>
        <dbReference type="ARBA" id="ARBA00022807"/>
    </source>
</evidence>
<dbReference type="PROSITE" id="PS50235">
    <property type="entry name" value="USP_3"/>
    <property type="match status" value="1"/>
</dbReference>
<dbReference type="HOGENOM" id="CLU_008279_6_0_1"/>
<evidence type="ECO:0000313" key="11">
    <source>
        <dbReference type="EMBL" id="EGE07563.1"/>
    </source>
</evidence>
<keyword evidence="4" id="KW-0645">Protease</keyword>
<dbReference type="CDD" id="cd02662">
    <property type="entry name" value="Peptidase_C19F"/>
    <property type="match status" value="1"/>
</dbReference>
<keyword evidence="9" id="KW-0472">Membrane</keyword>
<organism evidence="11 12">
    <name type="scientific">Trichophyton equinum (strain ATCC MYA-4606 / CBS 127.97)</name>
    <name type="common">Horse ringworm fungus</name>
    <dbReference type="NCBI Taxonomy" id="559882"/>
    <lineage>
        <taxon>Eukaryota</taxon>
        <taxon>Fungi</taxon>
        <taxon>Dikarya</taxon>
        <taxon>Ascomycota</taxon>
        <taxon>Pezizomycotina</taxon>
        <taxon>Eurotiomycetes</taxon>
        <taxon>Eurotiomycetidae</taxon>
        <taxon>Onygenales</taxon>
        <taxon>Arthrodermataceae</taxon>
        <taxon>Trichophyton</taxon>
    </lineage>
</organism>
<gene>
    <name evidence="11" type="ORF">TEQG_06477</name>
</gene>
<feature type="compositionally biased region" description="Polar residues" evidence="8">
    <location>
        <begin position="660"/>
        <end position="680"/>
    </location>
</feature>
<dbReference type="Gene3D" id="3.90.70.10">
    <property type="entry name" value="Cysteine proteinases"/>
    <property type="match status" value="1"/>
</dbReference>
<feature type="region of interest" description="Disordered" evidence="8">
    <location>
        <begin position="609"/>
        <end position="724"/>
    </location>
</feature>
<comment type="similarity">
    <text evidence="2">Belongs to the peptidase C19 family.</text>
</comment>
<reference evidence="12" key="1">
    <citation type="journal article" date="2012" name="MBio">
        <title>Comparative genome analysis of Trichophyton rubrum and related dermatophytes reveals candidate genes involved in infection.</title>
        <authorList>
            <person name="Martinez D.A."/>
            <person name="Oliver B.G."/>
            <person name="Graeser Y."/>
            <person name="Goldberg J.M."/>
            <person name="Li W."/>
            <person name="Martinez-Rossi N.M."/>
            <person name="Monod M."/>
            <person name="Shelest E."/>
            <person name="Barton R.C."/>
            <person name="Birch E."/>
            <person name="Brakhage A.A."/>
            <person name="Chen Z."/>
            <person name="Gurr S.J."/>
            <person name="Heiman D."/>
            <person name="Heitman J."/>
            <person name="Kosti I."/>
            <person name="Rossi A."/>
            <person name="Saif S."/>
            <person name="Samalova M."/>
            <person name="Saunders C.W."/>
            <person name="Shea T."/>
            <person name="Summerbell R.C."/>
            <person name="Xu J."/>
            <person name="Young S."/>
            <person name="Zeng Q."/>
            <person name="Birren B.W."/>
            <person name="Cuomo C.A."/>
            <person name="White T.C."/>
        </authorList>
    </citation>
    <scope>NUCLEOTIDE SEQUENCE [LARGE SCALE GENOMIC DNA]</scope>
    <source>
        <strain evidence="12">ATCC MYA-4606 / CBS 127.97</strain>
    </source>
</reference>
<comment type="catalytic activity">
    <reaction evidence="1">
        <text>Thiol-dependent hydrolysis of ester, thioester, amide, peptide and isopeptide bonds formed by the C-terminal Gly of ubiquitin (a 76-residue protein attached to proteins as an intracellular targeting signal).</text>
        <dbReference type="EC" id="3.4.19.12"/>
    </reaction>
</comment>
<dbReference type="InterPro" id="IPR028889">
    <property type="entry name" value="USP"/>
</dbReference>
<dbReference type="GO" id="GO:0006508">
    <property type="term" value="P:proteolysis"/>
    <property type="evidence" value="ECO:0007669"/>
    <property type="project" value="UniProtKB-KW"/>
</dbReference>
<keyword evidence="7" id="KW-0788">Thiol protease</keyword>
<evidence type="ECO:0000259" key="10">
    <source>
        <dbReference type="PROSITE" id="PS50235"/>
    </source>
</evidence>
<evidence type="ECO:0000256" key="5">
    <source>
        <dbReference type="ARBA" id="ARBA00022786"/>
    </source>
</evidence>
<keyword evidence="12" id="KW-1185">Reference proteome</keyword>
<accession>F2Q0D8</accession>
<evidence type="ECO:0000256" key="8">
    <source>
        <dbReference type="SAM" id="MobiDB-lite"/>
    </source>
</evidence>